<sequence>MFQFMLPKTVQQQQQKLKGNKEHRYSDKHNCVFDYKSAGQDAIAKANPVIIMTLYSLAAGKALIIHCYVYDQPILVLDAVILSLSNAVVIMGSGSLLVLTTDGDGMITNVDSSRQCVFGVVNLGLPCKNWFTASDCILERNLTESSKKEMNFKKWIERINEIRFGIWNLECWGQSYYLQTMSFQEQLHPRYTLDTQLEVSPIYAKESDEILKTREWSVQFSISV</sequence>
<reference evidence="1" key="1">
    <citation type="journal article" date="2020" name="bioRxiv">
        <title>Hybrid origin of Populus tomentosa Carr. identified through genome sequencing and phylogenomic analysis.</title>
        <authorList>
            <person name="An X."/>
            <person name="Gao K."/>
            <person name="Chen Z."/>
            <person name="Li J."/>
            <person name="Yang X."/>
            <person name="Yang X."/>
            <person name="Zhou J."/>
            <person name="Guo T."/>
            <person name="Zhao T."/>
            <person name="Huang S."/>
            <person name="Miao D."/>
            <person name="Khan W.U."/>
            <person name="Rao P."/>
            <person name="Ye M."/>
            <person name="Lei B."/>
            <person name="Liao W."/>
            <person name="Wang J."/>
            <person name="Ji L."/>
            <person name="Li Y."/>
            <person name="Guo B."/>
            <person name="Mustafa N.S."/>
            <person name="Li S."/>
            <person name="Yun Q."/>
            <person name="Keller S.R."/>
            <person name="Mao J."/>
            <person name="Zhang R."/>
            <person name="Strauss S.H."/>
        </authorList>
    </citation>
    <scope>NUCLEOTIDE SEQUENCE</scope>
    <source>
        <strain evidence="1">GM15</strain>
        <tissue evidence="1">Leaf</tissue>
    </source>
</reference>
<dbReference type="PANTHER" id="PTHR10634:SF149">
    <property type="entry name" value="AN1-TYPE DOMAIN-CONTAINING PROTEIN-RELATED"/>
    <property type="match status" value="1"/>
</dbReference>
<dbReference type="InterPro" id="IPR050652">
    <property type="entry name" value="AN1_A20_ZnFinger"/>
</dbReference>
<proteinExistence type="predicted"/>
<dbReference type="AlphaFoldDB" id="A0A8X7ZIK7"/>
<evidence type="ECO:0000313" key="2">
    <source>
        <dbReference type="Proteomes" id="UP000886885"/>
    </source>
</evidence>
<keyword evidence="2" id="KW-1185">Reference proteome</keyword>
<gene>
    <name evidence="1" type="ORF">POTOM_027257</name>
</gene>
<dbReference type="PANTHER" id="PTHR10634">
    <property type="entry name" value="AN1-TYPE ZINC FINGER PROTEIN"/>
    <property type="match status" value="1"/>
</dbReference>
<organism evidence="1 2">
    <name type="scientific">Populus tomentosa</name>
    <name type="common">Chinese white poplar</name>
    <dbReference type="NCBI Taxonomy" id="118781"/>
    <lineage>
        <taxon>Eukaryota</taxon>
        <taxon>Viridiplantae</taxon>
        <taxon>Streptophyta</taxon>
        <taxon>Embryophyta</taxon>
        <taxon>Tracheophyta</taxon>
        <taxon>Spermatophyta</taxon>
        <taxon>Magnoliopsida</taxon>
        <taxon>eudicotyledons</taxon>
        <taxon>Gunneridae</taxon>
        <taxon>Pentapetalae</taxon>
        <taxon>rosids</taxon>
        <taxon>fabids</taxon>
        <taxon>Malpighiales</taxon>
        <taxon>Salicaceae</taxon>
        <taxon>Saliceae</taxon>
        <taxon>Populus</taxon>
    </lineage>
</organism>
<dbReference type="Proteomes" id="UP000886885">
    <property type="component" value="Chromosome 7A"/>
</dbReference>
<name>A0A8X7ZIK7_POPTO</name>
<comment type="caution">
    <text evidence="1">The sequence shown here is derived from an EMBL/GenBank/DDBJ whole genome shotgun (WGS) entry which is preliminary data.</text>
</comment>
<evidence type="ECO:0000313" key="1">
    <source>
        <dbReference type="EMBL" id="KAG6768347.1"/>
    </source>
</evidence>
<accession>A0A8X7ZIK7</accession>
<dbReference type="EMBL" id="JAAWWB010000013">
    <property type="protein sequence ID" value="KAG6768347.1"/>
    <property type="molecule type" value="Genomic_DNA"/>
</dbReference>
<protein>
    <submittedName>
        <fullName evidence="1">Uncharacterized protein</fullName>
    </submittedName>
</protein>